<evidence type="ECO:0000313" key="2">
    <source>
        <dbReference type="EMBL" id="CAB4286638.1"/>
    </source>
</evidence>
<name>A0A6J5VL19_PRUAR</name>
<evidence type="ECO:0000313" key="3">
    <source>
        <dbReference type="Proteomes" id="UP000507222"/>
    </source>
</evidence>
<accession>A0A6J5VL19</accession>
<gene>
    <name evidence="2" type="ORF">CURHAP_LOCUS44192</name>
</gene>
<dbReference type="EMBL" id="CAEKDK010000007">
    <property type="protein sequence ID" value="CAB4286638.1"/>
    <property type="molecule type" value="Genomic_DNA"/>
</dbReference>
<evidence type="ECO:0000256" key="1">
    <source>
        <dbReference type="SAM" id="Phobius"/>
    </source>
</evidence>
<reference evidence="2 3" key="1">
    <citation type="submission" date="2020-05" db="EMBL/GenBank/DDBJ databases">
        <authorList>
            <person name="Campoy J."/>
            <person name="Schneeberger K."/>
            <person name="Spophaly S."/>
        </authorList>
    </citation>
    <scope>NUCLEOTIDE SEQUENCE [LARGE SCALE GENOMIC DNA]</scope>
    <source>
        <strain evidence="2">PruArmRojPasFocal</strain>
    </source>
</reference>
<protein>
    <submittedName>
        <fullName evidence="2">Uncharacterized protein</fullName>
    </submittedName>
</protein>
<keyword evidence="1" id="KW-0812">Transmembrane</keyword>
<sequence length="59" mass="6936">MALLIGKRMRPIRAGWIQSWGLWLFLGYALVISMICFGILRREVEEGWTTTGEDIYRNF</sequence>
<dbReference type="AlphaFoldDB" id="A0A6J5VL19"/>
<keyword evidence="1" id="KW-0472">Membrane</keyword>
<dbReference type="Proteomes" id="UP000507222">
    <property type="component" value="Unassembled WGS sequence"/>
</dbReference>
<feature type="transmembrane region" description="Helical" evidence="1">
    <location>
        <begin position="20"/>
        <end position="40"/>
    </location>
</feature>
<keyword evidence="1" id="KW-1133">Transmembrane helix</keyword>
<organism evidence="2 3">
    <name type="scientific">Prunus armeniaca</name>
    <name type="common">Apricot</name>
    <name type="synonym">Armeniaca vulgaris</name>
    <dbReference type="NCBI Taxonomy" id="36596"/>
    <lineage>
        <taxon>Eukaryota</taxon>
        <taxon>Viridiplantae</taxon>
        <taxon>Streptophyta</taxon>
        <taxon>Embryophyta</taxon>
        <taxon>Tracheophyta</taxon>
        <taxon>Spermatophyta</taxon>
        <taxon>Magnoliopsida</taxon>
        <taxon>eudicotyledons</taxon>
        <taxon>Gunneridae</taxon>
        <taxon>Pentapetalae</taxon>
        <taxon>rosids</taxon>
        <taxon>fabids</taxon>
        <taxon>Rosales</taxon>
        <taxon>Rosaceae</taxon>
        <taxon>Amygdaloideae</taxon>
        <taxon>Amygdaleae</taxon>
        <taxon>Prunus</taxon>
    </lineage>
</organism>
<proteinExistence type="predicted"/>